<evidence type="ECO:0000313" key="2">
    <source>
        <dbReference type="Proteomes" id="UP001528411"/>
    </source>
</evidence>
<evidence type="ECO:0000313" key="1">
    <source>
        <dbReference type="EMBL" id="MDC2891130.1"/>
    </source>
</evidence>
<gene>
    <name evidence="1" type="ORF">PN838_23275</name>
</gene>
<dbReference type="EMBL" id="JAQOMS010000002">
    <property type="protein sequence ID" value="MDC2891130.1"/>
    <property type="molecule type" value="Genomic_DNA"/>
</dbReference>
<proteinExistence type="predicted"/>
<keyword evidence="2" id="KW-1185">Reference proteome</keyword>
<sequence length="117" mass="12760">MIISLSLGIGYQYFHVVKDRQDIEADGLVKIVSADSIAVLPFVDQSADKDQSYLAIGLAEELTSLLGQTDGFRVAASRSSQVLTDKGFSLLILVDDLMCKPCSQVRWLMSAIESKFG</sequence>
<accession>A0ABT5FJ02</accession>
<reference evidence="1 2" key="1">
    <citation type="submission" date="2023-01" db="EMBL/GenBank/DDBJ databases">
        <title>Psychrosphaera sp. nov., isolated from marine algae.</title>
        <authorList>
            <person name="Bayburt H."/>
            <person name="Choi B.J."/>
            <person name="Kim J.M."/>
            <person name="Choi D.G."/>
            <person name="Jeon C.O."/>
        </authorList>
    </citation>
    <scope>NUCLEOTIDE SEQUENCE [LARGE SCALE GENOMIC DNA]</scope>
    <source>
        <strain evidence="1 2">G1-22</strain>
    </source>
</reference>
<name>A0ABT5FJ02_9GAMM</name>
<protein>
    <submittedName>
        <fullName evidence="1">Uncharacterized protein</fullName>
    </submittedName>
</protein>
<comment type="caution">
    <text evidence="1">The sequence shown here is derived from an EMBL/GenBank/DDBJ whole genome shotgun (WGS) entry which is preliminary data.</text>
</comment>
<dbReference type="RefSeq" id="WP_272182169.1">
    <property type="nucleotide sequence ID" value="NZ_JAQOMS010000002.1"/>
</dbReference>
<dbReference type="Proteomes" id="UP001528411">
    <property type="component" value="Unassembled WGS sequence"/>
</dbReference>
<organism evidence="1 2">
    <name type="scientific">Psychrosphaera algicola</name>
    <dbReference type="NCBI Taxonomy" id="3023714"/>
    <lineage>
        <taxon>Bacteria</taxon>
        <taxon>Pseudomonadati</taxon>
        <taxon>Pseudomonadota</taxon>
        <taxon>Gammaproteobacteria</taxon>
        <taxon>Alteromonadales</taxon>
        <taxon>Pseudoalteromonadaceae</taxon>
        <taxon>Psychrosphaera</taxon>
    </lineage>
</organism>